<organism evidence="2">
    <name type="scientific">Capitella teleta</name>
    <name type="common">Polychaete worm</name>
    <dbReference type="NCBI Taxonomy" id="283909"/>
    <lineage>
        <taxon>Eukaryota</taxon>
        <taxon>Metazoa</taxon>
        <taxon>Spiralia</taxon>
        <taxon>Lophotrochozoa</taxon>
        <taxon>Annelida</taxon>
        <taxon>Polychaeta</taxon>
        <taxon>Sedentaria</taxon>
        <taxon>Scolecida</taxon>
        <taxon>Capitellidae</taxon>
        <taxon>Capitella</taxon>
    </lineage>
</organism>
<reference evidence="3" key="3">
    <citation type="submission" date="2015-06" db="UniProtKB">
        <authorList>
            <consortium name="EnsemblMetazoa"/>
        </authorList>
    </citation>
    <scope>IDENTIFICATION</scope>
</reference>
<dbReference type="HOGENOM" id="CLU_2075353_0_0_1"/>
<sequence length="118" mass="13904">MERIQVNRFSFRRKNSSRNKNKEREQLVDYDYERMSYLSEILDSFKPTICRKSRRSEAQPQRPCCRNRGFVSSGVDFIAFVTGGLVWVSLALAMCHLPTIESRGYPFLSDWIRFPQSL</sequence>
<dbReference type="AlphaFoldDB" id="R7VKR6"/>
<dbReference type="Proteomes" id="UP000014760">
    <property type="component" value="Unassembled WGS sequence"/>
</dbReference>
<accession>R7VKR6</accession>
<keyword evidence="1" id="KW-0812">Transmembrane</keyword>
<dbReference type="EnsemblMetazoa" id="CapteT207919">
    <property type="protein sequence ID" value="CapteP207919"/>
    <property type="gene ID" value="CapteG207919"/>
</dbReference>
<reference evidence="4" key="1">
    <citation type="submission" date="2012-12" db="EMBL/GenBank/DDBJ databases">
        <authorList>
            <person name="Hellsten U."/>
            <person name="Grimwood J."/>
            <person name="Chapman J.A."/>
            <person name="Shapiro H."/>
            <person name="Aerts A."/>
            <person name="Otillar R.P."/>
            <person name="Terry A.Y."/>
            <person name="Boore J.L."/>
            <person name="Simakov O."/>
            <person name="Marletaz F."/>
            <person name="Cho S.-J."/>
            <person name="Edsinger-Gonzales E."/>
            <person name="Havlak P."/>
            <person name="Kuo D.-H."/>
            <person name="Larsson T."/>
            <person name="Lv J."/>
            <person name="Arendt D."/>
            <person name="Savage R."/>
            <person name="Osoegawa K."/>
            <person name="de Jong P."/>
            <person name="Lindberg D.R."/>
            <person name="Seaver E.C."/>
            <person name="Weisblat D.A."/>
            <person name="Putnam N.H."/>
            <person name="Grigoriev I.V."/>
            <person name="Rokhsar D.S."/>
        </authorList>
    </citation>
    <scope>NUCLEOTIDE SEQUENCE</scope>
    <source>
        <strain evidence="4">I ESC-2004</strain>
    </source>
</reference>
<dbReference type="EMBL" id="AMQN01004019">
    <property type="status" value="NOT_ANNOTATED_CDS"/>
    <property type="molecule type" value="Genomic_DNA"/>
</dbReference>
<keyword evidence="1" id="KW-0472">Membrane</keyword>
<reference evidence="2 4" key="2">
    <citation type="journal article" date="2013" name="Nature">
        <title>Insights into bilaterian evolution from three spiralian genomes.</title>
        <authorList>
            <person name="Simakov O."/>
            <person name="Marletaz F."/>
            <person name="Cho S.J."/>
            <person name="Edsinger-Gonzales E."/>
            <person name="Havlak P."/>
            <person name="Hellsten U."/>
            <person name="Kuo D.H."/>
            <person name="Larsson T."/>
            <person name="Lv J."/>
            <person name="Arendt D."/>
            <person name="Savage R."/>
            <person name="Osoegawa K."/>
            <person name="de Jong P."/>
            <person name="Grimwood J."/>
            <person name="Chapman J.A."/>
            <person name="Shapiro H."/>
            <person name="Aerts A."/>
            <person name="Otillar R.P."/>
            <person name="Terry A.Y."/>
            <person name="Boore J.L."/>
            <person name="Grigoriev I.V."/>
            <person name="Lindberg D.R."/>
            <person name="Seaver E.C."/>
            <person name="Weisblat D.A."/>
            <person name="Putnam N.H."/>
            <person name="Rokhsar D.S."/>
        </authorList>
    </citation>
    <scope>NUCLEOTIDE SEQUENCE</scope>
    <source>
        <strain evidence="2 4">I ESC-2004</strain>
    </source>
</reference>
<evidence type="ECO:0000256" key="1">
    <source>
        <dbReference type="SAM" id="Phobius"/>
    </source>
</evidence>
<gene>
    <name evidence="2" type="ORF">CAPTEDRAFT_207919</name>
</gene>
<name>R7VKR6_CAPTE</name>
<keyword evidence="4" id="KW-1185">Reference proteome</keyword>
<evidence type="ECO:0000313" key="4">
    <source>
        <dbReference type="Proteomes" id="UP000014760"/>
    </source>
</evidence>
<evidence type="ECO:0000313" key="3">
    <source>
        <dbReference type="EnsemblMetazoa" id="CapteP207919"/>
    </source>
</evidence>
<protein>
    <submittedName>
        <fullName evidence="2 3">Uncharacterized protein</fullName>
    </submittedName>
</protein>
<keyword evidence="1" id="KW-1133">Transmembrane helix</keyword>
<evidence type="ECO:0000313" key="2">
    <source>
        <dbReference type="EMBL" id="ELU17606.1"/>
    </source>
</evidence>
<feature type="transmembrane region" description="Helical" evidence="1">
    <location>
        <begin position="77"/>
        <end position="97"/>
    </location>
</feature>
<proteinExistence type="predicted"/>
<dbReference type="EMBL" id="KB292432">
    <property type="protein sequence ID" value="ELU17606.1"/>
    <property type="molecule type" value="Genomic_DNA"/>
</dbReference>